<proteinExistence type="predicted"/>
<dbReference type="Proteomes" id="UP001501729">
    <property type="component" value="Unassembled WGS sequence"/>
</dbReference>
<evidence type="ECO:0000313" key="1">
    <source>
        <dbReference type="EMBL" id="GAA5066369.1"/>
    </source>
</evidence>
<accession>A0AAV3US11</accession>
<keyword evidence="2" id="KW-1185">Reference proteome</keyword>
<comment type="caution">
    <text evidence="1">The sequence shown here is derived from an EMBL/GenBank/DDBJ whole genome shotgun (WGS) entry which is preliminary data.</text>
</comment>
<sequence>MQWLGNIAEISRTKNKKTKNHALALSGGSLPVLPLQQAPDKHTYQRTKAHWKEQLKDRNVATAPVDTLDNSDLATYLVQTDYGNR</sequence>
<dbReference type="AlphaFoldDB" id="A0AAV3US11"/>
<evidence type="ECO:0008006" key="3">
    <source>
        <dbReference type="Google" id="ProtNLM"/>
    </source>
</evidence>
<organism evidence="1 2">
    <name type="scientific">Haladaptatus pallidirubidus</name>
    <dbReference type="NCBI Taxonomy" id="1008152"/>
    <lineage>
        <taxon>Archaea</taxon>
        <taxon>Methanobacteriati</taxon>
        <taxon>Methanobacteriota</taxon>
        <taxon>Stenosarchaea group</taxon>
        <taxon>Halobacteria</taxon>
        <taxon>Halobacteriales</taxon>
        <taxon>Haladaptataceae</taxon>
        <taxon>Haladaptatus</taxon>
    </lineage>
</organism>
<protein>
    <recommendedName>
        <fullName evidence="3">Transposase</fullName>
    </recommendedName>
</protein>
<reference evidence="1 2" key="1">
    <citation type="journal article" date="2019" name="Int. J. Syst. Evol. Microbiol.">
        <title>The Global Catalogue of Microorganisms (GCM) 10K type strain sequencing project: providing services to taxonomists for standard genome sequencing and annotation.</title>
        <authorList>
            <consortium name="The Broad Institute Genomics Platform"/>
            <consortium name="The Broad Institute Genome Sequencing Center for Infectious Disease"/>
            <person name="Wu L."/>
            <person name="Ma J."/>
        </authorList>
    </citation>
    <scope>NUCLEOTIDE SEQUENCE [LARGE SCALE GENOMIC DNA]</scope>
    <source>
        <strain evidence="1 2">JCM 17504</strain>
    </source>
</reference>
<name>A0AAV3US11_9EURY</name>
<evidence type="ECO:0000313" key="2">
    <source>
        <dbReference type="Proteomes" id="UP001501729"/>
    </source>
</evidence>
<dbReference type="EMBL" id="BAABKX010000030">
    <property type="protein sequence ID" value="GAA5066369.1"/>
    <property type="molecule type" value="Genomic_DNA"/>
</dbReference>
<gene>
    <name evidence="1" type="ORF">GCM10025751_58200</name>
</gene>